<dbReference type="InterPro" id="IPR011852">
    <property type="entry name" value="TRAP_TAXI"/>
</dbReference>
<protein>
    <submittedName>
        <fullName evidence="2">C4-dicarboxylate ABC transporter substrate-binding protein</fullName>
    </submittedName>
</protein>
<dbReference type="Pfam" id="PF16868">
    <property type="entry name" value="NMT1_3"/>
    <property type="match status" value="1"/>
</dbReference>
<gene>
    <name evidence="2" type="ORF">F4Y60_06385</name>
</gene>
<dbReference type="AlphaFoldDB" id="A0A6B0Y3S5"/>
<evidence type="ECO:0000313" key="2">
    <source>
        <dbReference type="EMBL" id="MXY33706.1"/>
    </source>
</evidence>
<dbReference type="PANTHER" id="PTHR42941:SF1">
    <property type="entry name" value="SLL1037 PROTEIN"/>
    <property type="match status" value="1"/>
</dbReference>
<reference evidence="2" key="1">
    <citation type="submission" date="2019-09" db="EMBL/GenBank/DDBJ databases">
        <title>Characterisation of the sponge microbiome using genome-centric metagenomics.</title>
        <authorList>
            <person name="Engelberts J.P."/>
            <person name="Robbins S.J."/>
            <person name="De Goeij J.M."/>
            <person name="Aranda M."/>
            <person name="Bell S.C."/>
            <person name="Webster N.S."/>
        </authorList>
    </citation>
    <scope>NUCLEOTIDE SEQUENCE</scope>
    <source>
        <strain evidence="2">SB0664_bin_43</strain>
    </source>
</reference>
<comment type="caution">
    <text evidence="2">The sequence shown here is derived from an EMBL/GenBank/DDBJ whole genome shotgun (WGS) entry which is preliminary data.</text>
</comment>
<dbReference type="Gene3D" id="3.40.190.10">
    <property type="entry name" value="Periplasmic binding protein-like II"/>
    <property type="match status" value="2"/>
</dbReference>
<accession>A0A6B0Y3S5</accession>
<evidence type="ECO:0000256" key="1">
    <source>
        <dbReference type="SAM" id="SignalP"/>
    </source>
</evidence>
<name>A0A6B0Y3S5_9RHOB</name>
<feature type="signal peptide" evidence="1">
    <location>
        <begin position="1"/>
        <end position="23"/>
    </location>
</feature>
<keyword evidence="1" id="KW-0732">Signal</keyword>
<dbReference type="PANTHER" id="PTHR42941">
    <property type="entry name" value="SLL1037 PROTEIN"/>
    <property type="match status" value="1"/>
</dbReference>
<organism evidence="2">
    <name type="scientific">Boseongicola sp. SB0664_bin_43</name>
    <dbReference type="NCBI Taxonomy" id="2604844"/>
    <lineage>
        <taxon>Bacteria</taxon>
        <taxon>Pseudomonadati</taxon>
        <taxon>Pseudomonadota</taxon>
        <taxon>Alphaproteobacteria</taxon>
        <taxon>Rhodobacterales</taxon>
        <taxon>Paracoccaceae</taxon>
        <taxon>Boseongicola</taxon>
    </lineage>
</organism>
<proteinExistence type="predicted"/>
<sequence>MLKNCSAAVLAVTAALTASATSAQVNLTSNTAGAGTAVGLTATALVEYAADRGIANIQLKDGQTGTNYVLALAEGKIDIASGPFMLPFLLSRGAGPYASLGKEQGAELGGNIRLLYPYTLSIFTMYAFDAKGVTGWDDLKGRKVLNGPPRGAAVTNSRALIQLFGGLKVDKDYESVTVNWNQAASAIIDGTADVAVIPAVFPGPRVSQAGAAGAMTMFSLPKDIYVTEPAQKLLNKPGSVAFETPLADVQAGLGDGWTVVSEDGMFRGMAVTGGDFANKNMDEELAYQLAKAHIENLDNHKAIAPFMATLNFGVLDPKVAGLCGPNPVKFHRGAVRAWEEAGYTVPDCSKP</sequence>
<dbReference type="EMBL" id="VXRY01000256">
    <property type="protein sequence ID" value="MXY33706.1"/>
    <property type="molecule type" value="Genomic_DNA"/>
</dbReference>
<feature type="chain" id="PRO_5025484241" evidence="1">
    <location>
        <begin position="24"/>
        <end position="351"/>
    </location>
</feature>
<dbReference type="SUPFAM" id="SSF53850">
    <property type="entry name" value="Periplasmic binding protein-like II"/>
    <property type="match status" value="1"/>
</dbReference>